<dbReference type="Pfam" id="PF12697">
    <property type="entry name" value="Abhydrolase_6"/>
    <property type="match status" value="1"/>
</dbReference>
<evidence type="ECO:0000259" key="1">
    <source>
        <dbReference type="Pfam" id="PF12697"/>
    </source>
</evidence>
<dbReference type="SUPFAM" id="SSF53474">
    <property type="entry name" value="alpha/beta-Hydrolases"/>
    <property type="match status" value="1"/>
</dbReference>
<name>A0ABT1YWH5_9RHOB</name>
<keyword evidence="2" id="KW-0378">Hydrolase</keyword>
<sequence length="287" mass="30531">MKWADARATWPLARHSRFVTQKPHRWHLQEVGEGPTLLLIHGAGGATHSWQHLFPLLAAHHRCIAVDLPGQGFTQLGAQHRCGLDPMAEDLLALCHAEAIDPVCIIGHSAGAAIALRLAEMMQPSPPDVVGINAALGTFEGPAGVLFPVLAKTIAMLPLAANLFSATASQQSVERIIKGTGSTLPPQEIALYRRLVASPTHVSATLQMMAQWQLEPLLDRLPRNTARTLLITASGDKAVPPATSQKAAEKMPNATCKSLLGLGHLAHEEDAVAVAALILPFLEGARA</sequence>
<dbReference type="PRINTS" id="PR00111">
    <property type="entry name" value="ABHYDROLASE"/>
</dbReference>
<dbReference type="Proteomes" id="UP001165396">
    <property type="component" value="Unassembled WGS sequence"/>
</dbReference>
<dbReference type="GO" id="GO:0016787">
    <property type="term" value="F:hydrolase activity"/>
    <property type="evidence" value="ECO:0007669"/>
    <property type="project" value="UniProtKB-KW"/>
</dbReference>
<dbReference type="InterPro" id="IPR029058">
    <property type="entry name" value="AB_hydrolase_fold"/>
</dbReference>
<dbReference type="InterPro" id="IPR017497">
    <property type="entry name" value="BchO"/>
</dbReference>
<dbReference type="PANTHER" id="PTHR43689:SF8">
    <property type="entry name" value="ALPHA_BETA-HYDROLASES SUPERFAMILY PROTEIN"/>
    <property type="match status" value="1"/>
</dbReference>
<dbReference type="EMBL" id="JANKJG010000001">
    <property type="protein sequence ID" value="MCR8825234.1"/>
    <property type="molecule type" value="Genomic_DNA"/>
</dbReference>
<accession>A0ABT1YWH5</accession>
<dbReference type="PANTHER" id="PTHR43689">
    <property type="entry name" value="HYDROLASE"/>
    <property type="match status" value="1"/>
</dbReference>
<keyword evidence="3" id="KW-1185">Reference proteome</keyword>
<comment type="caution">
    <text evidence="2">The sequence shown here is derived from an EMBL/GenBank/DDBJ whole genome shotgun (WGS) entry which is preliminary data.</text>
</comment>
<dbReference type="RefSeq" id="WP_258292907.1">
    <property type="nucleotide sequence ID" value="NZ_JANKJG010000001.1"/>
</dbReference>
<evidence type="ECO:0000313" key="2">
    <source>
        <dbReference type="EMBL" id="MCR8825234.1"/>
    </source>
</evidence>
<dbReference type="InterPro" id="IPR000073">
    <property type="entry name" value="AB_hydrolase_1"/>
</dbReference>
<dbReference type="NCBIfam" id="TIGR03056">
    <property type="entry name" value="bchO_mg_che_rel"/>
    <property type="match status" value="1"/>
</dbReference>
<evidence type="ECO:0000313" key="3">
    <source>
        <dbReference type="Proteomes" id="UP001165396"/>
    </source>
</evidence>
<protein>
    <submittedName>
        <fullName evidence="2">Alpha/beta fold hydrolase</fullName>
    </submittedName>
</protein>
<dbReference type="Gene3D" id="3.40.50.1820">
    <property type="entry name" value="alpha/beta hydrolase"/>
    <property type="match status" value="1"/>
</dbReference>
<organism evidence="2 3">
    <name type="scientific">Pseudosulfitobacter koreensis</name>
    <dbReference type="NCBI Taxonomy" id="2968472"/>
    <lineage>
        <taxon>Bacteria</taxon>
        <taxon>Pseudomonadati</taxon>
        <taxon>Pseudomonadota</taxon>
        <taxon>Alphaproteobacteria</taxon>
        <taxon>Rhodobacterales</taxon>
        <taxon>Roseobacteraceae</taxon>
        <taxon>Pseudosulfitobacter</taxon>
    </lineage>
</organism>
<feature type="domain" description="AB hydrolase-1" evidence="1">
    <location>
        <begin position="37"/>
        <end position="276"/>
    </location>
</feature>
<proteinExistence type="predicted"/>
<reference evidence="2" key="1">
    <citation type="submission" date="2022-07" db="EMBL/GenBank/DDBJ databases">
        <title>Pseudosulfitobacter sp. strain AP-MA-4, whole genome sequence.</title>
        <authorList>
            <person name="Jiang Y."/>
        </authorList>
    </citation>
    <scope>NUCLEOTIDE SEQUENCE</scope>
    <source>
        <strain evidence="2">AP-MA-4</strain>
    </source>
</reference>
<gene>
    <name evidence="2" type="ORF">NTA49_01655</name>
</gene>